<dbReference type="GO" id="GO:0016787">
    <property type="term" value="F:hydrolase activity"/>
    <property type="evidence" value="ECO:0007669"/>
    <property type="project" value="UniProtKB-KW"/>
</dbReference>
<dbReference type="Proteomes" id="UP000231183">
    <property type="component" value="Unassembled WGS sequence"/>
</dbReference>
<dbReference type="InterPro" id="IPR011067">
    <property type="entry name" value="Plasmid_toxin/cell-grow_inhib"/>
</dbReference>
<comment type="similarity">
    <text evidence="1">Belongs to the PemK/MazF family.</text>
</comment>
<dbReference type="Gene3D" id="2.30.30.110">
    <property type="match status" value="1"/>
</dbReference>
<dbReference type="PIRSF" id="PIRSF033490">
    <property type="entry name" value="MazF"/>
    <property type="match status" value="1"/>
</dbReference>
<keyword evidence="1" id="KW-0540">Nuclease</keyword>
<keyword evidence="1" id="KW-0255">Endonuclease</keyword>
<dbReference type="AlphaFoldDB" id="A0A2M6W3L1"/>
<dbReference type="GO" id="GO:0016075">
    <property type="term" value="P:rRNA catabolic process"/>
    <property type="evidence" value="ECO:0007669"/>
    <property type="project" value="TreeGrafter"/>
</dbReference>
<comment type="caution">
    <text evidence="2">The sequence shown here is derived from an EMBL/GenBank/DDBJ whole genome shotgun (WGS) entry which is preliminary data.</text>
</comment>
<dbReference type="Pfam" id="PF02452">
    <property type="entry name" value="PemK_toxin"/>
    <property type="match status" value="1"/>
</dbReference>
<reference evidence="3" key="1">
    <citation type="submission" date="2017-09" db="EMBL/GenBank/DDBJ databases">
        <title>Depth-based differentiation of microbial function through sediment-hosted aquifers and enrichment of novel symbionts in the deep terrestrial subsurface.</title>
        <authorList>
            <person name="Probst A.J."/>
            <person name="Ladd B."/>
            <person name="Jarett J.K."/>
            <person name="Geller-Mcgrath D.E."/>
            <person name="Sieber C.M.K."/>
            <person name="Emerson J.B."/>
            <person name="Anantharaman K."/>
            <person name="Thomas B.C."/>
            <person name="Malmstrom R."/>
            <person name="Stieglmeier M."/>
            <person name="Klingl A."/>
            <person name="Woyke T."/>
            <person name="Ryan C.M."/>
            <person name="Banfield J.F."/>
        </authorList>
    </citation>
    <scope>NUCLEOTIDE SEQUENCE [LARGE SCALE GENOMIC DNA]</scope>
</reference>
<dbReference type="GO" id="GO:0006402">
    <property type="term" value="P:mRNA catabolic process"/>
    <property type="evidence" value="ECO:0007669"/>
    <property type="project" value="TreeGrafter"/>
</dbReference>
<gene>
    <name evidence="2" type="ORF">COU31_03185</name>
</gene>
<dbReference type="SUPFAM" id="SSF50118">
    <property type="entry name" value="Cell growth inhibitor/plasmid maintenance toxic component"/>
    <property type="match status" value="1"/>
</dbReference>
<comment type="function">
    <text evidence="1">Toxic component of a type II toxin-antitoxin (TA) system.</text>
</comment>
<dbReference type="InterPro" id="IPR003477">
    <property type="entry name" value="PemK-like"/>
</dbReference>
<dbReference type="EC" id="3.1.-.-" evidence="1"/>
<proteinExistence type="inferred from homology"/>
<dbReference type="GO" id="GO:0004521">
    <property type="term" value="F:RNA endonuclease activity"/>
    <property type="evidence" value="ECO:0007669"/>
    <property type="project" value="TreeGrafter"/>
</dbReference>
<dbReference type="GO" id="GO:0003677">
    <property type="term" value="F:DNA binding"/>
    <property type="evidence" value="ECO:0007669"/>
    <property type="project" value="InterPro"/>
</dbReference>
<accession>A0A2M6W3L1</accession>
<sequence>MMQKGDISYGDIIWTSFDPSVGHEYQDKRPAIVIQSNAQLKKSETVTVVPLTSKTSKVLRDDILISANSANNLRTDSVVKTYPITSFDYSRFSKKIGVADRQTMGTIKNYLKKHFGL</sequence>
<organism evidence="2 3">
    <name type="scientific">Candidatus Magasanikbacteria bacterium CG10_big_fil_rev_8_21_14_0_10_40_10</name>
    <dbReference type="NCBI Taxonomy" id="1974648"/>
    <lineage>
        <taxon>Bacteria</taxon>
        <taxon>Candidatus Magasanikiibacteriota</taxon>
    </lineage>
</organism>
<name>A0A2M6W3L1_9BACT</name>
<dbReference type="PANTHER" id="PTHR33988">
    <property type="entry name" value="ENDORIBONUCLEASE MAZF-RELATED"/>
    <property type="match status" value="1"/>
</dbReference>
<keyword evidence="1" id="KW-0378">Hydrolase</keyword>
<evidence type="ECO:0000313" key="2">
    <source>
        <dbReference type="EMBL" id="PIT87389.1"/>
    </source>
</evidence>
<evidence type="ECO:0000313" key="3">
    <source>
        <dbReference type="Proteomes" id="UP000231183"/>
    </source>
</evidence>
<dbReference type="EMBL" id="PFBX01000032">
    <property type="protein sequence ID" value="PIT87389.1"/>
    <property type="molecule type" value="Genomic_DNA"/>
</dbReference>
<evidence type="ECO:0000256" key="1">
    <source>
        <dbReference type="PIRNR" id="PIRNR033490"/>
    </source>
</evidence>
<protein>
    <recommendedName>
        <fullName evidence="1">mRNA interferase</fullName>
        <ecNumber evidence="1">3.1.-.-</ecNumber>
    </recommendedName>
</protein>